<dbReference type="Proteomes" id="UP000799750">
    <property type="component" value="Unassembled WGS sequence"/>
</dbReference>
<dbReference type="EMBL" id="MU004185">
    <property type="protein sequence ID" value="KAF2498174.1"/>
    <property type="molecule type" value="Genomic_DNA"/>
</dbReference>
<dbReference type="InterPro" id="IPR051425">
    <property type="entry name" value="Formin_Homology"/>
</dbReference>
<reference evidence="2" key="1">
    <citation type="journal article" date="2020" name="Stud. Mycol.">
        <title>101 Dothideomycetes genomes: a test case for predicting lifestyles and emergence of pathogens.</title>
        <authorList>
            <person name="Haridas S."/>
            <person name="Albert R."/>
            <person name="Binder M."/>
            <person name="Bloem J."/>
            <person name="Labutti K."/>
            <person name="Salamov A."/>
            <person name="Andreopoulos B."/>
            <person name="Baker S."/>
            <person name="Barry K."/>
            <person name="Bills G."/>
            <person name="Bluhm B."/>
            <person name="Cannon C."/>
            <person name="Castanera R."/>
            <person name="Culley D."/>
            <person name="Daum C."/>
            <person name="Ezra D."/>
            <person name="Gonzalez J."/>
            <person name="Henrissat B."/>
            <person name="Kuo A."/>
            <person name="Liang C."/>
            <person name="Lipzen A."/>
            <person name="Lutzoni F."/>
            <person name="Magnuson J."/>
            <person name="Mondo S."/>
            <person name="Nolan M."/>
            <person name="Ohm R."/>
            <person name="Pangilinan J."/>
            <person name="Park H.-J."/>
            <person name="Ramirez L."/>
            <person name="Alfaro M."/>
            <person name="Sun H."/>
            <person name="Tritt A."/>
            <person name="Yoshinaga Y."/>
            <person name="Zwiers L.-H."/>
            <person name="Turgeon B."/>
            <person name="Goodwin S."/>
            <person name="Spatafora J."/>
            <person name="Crous P."/>
            <person name="Grigoriev I."/>
        </authorList>
    </citation>
    <scope>NUCLEOTIDE SEQUENCE</scope>
    <source>
        <strain evidence="2">CBS 269.34</strain>
    </source>
</reference>
<protein>
    <recommendedName>
        <fullName evidence="4">F-box domain-containing protein</fullName>
    </recommendedName>
</protein>
<gene>
    <name evidence="2" type="ORF">BU16DRAFT_579353</name>
</gene>
<keyword evidence="3" id="KW-1185">Reference proteome</keyword>
<feature type="region of interest" description="Disordered" evidence="1">
    <location>
        <begin position="673"/>
        <end position="766"/>
    </location>
</feature>
<name>A0A6A6R1Q2_9PEZI</name>
<dbReference type="PANTHER" id="PTHR45725">
    <property type="entry name" value="FORMIN HOMOLOGY 2 FAMILY MEMBER"/>
    <property type="match status" value="1"/>
</dbReference>
<feature type="region of interest" description="Disordered" evidence="1">
    <location>
        <begin position="424"/>
        <end position="464"/>
    </location>
</feature>
<feature type="compositionally biased region" description="Pro residues" evidence="1">
    <location>
        <begin position="808"/>
        <end position="818"/>
    </location>
</feature>
<dbReference type="OrthoDB" id="3766406at2759"/>
<feature type="compositionally biased region" description="Pro residues" evidence="1">
    <location>
        <begin position="753"/>
        <end position="762"/>
    </location>
</feature>
<dbReference type="PANTHER" id="PTHR45725:SF1">
    <property type="entry name" value="DISHEVELLED ASSOCIATED ACTIVATOR OF MORPHOGENESIS, ISOFORM D"/>
    <property type="match status" value="1"/>
</dbReference>
<evidence type="ECO:0000313" key="3">
    <source>
        <dbReference type="Proteomes" id="UP000799750"/>
    </source>
</evidence>
<evidence type="ECO:0000313" key="2">
    <source>
        <dbReference type="EMBL" id="KAF2498174.1"/>
    </source>
</evidence>
<proteinExistence type="predicted"/>
<feature type="region of interest" description="Disordered" evidence="1">
    <location>
        <begin position="778"/>
        <end position="862"/>
    </location>
</feature>
<feature type="compositionally biased region" description="Low complexity" evidence="1">
    <location>
        <begin position="851"/>
        <end position="862"/>
    </location>
</feature>
<dbReference type="PRINTS" id="PR01217">
    <property type="entry name" value="PRICHEXTENSN"/>
</dbReference>
<dbReference type="AlphaFoldDB" id="A0A6A6R1Q2"/>
<accession>A0A6A6R1Q2</accession>
<organism evidence="2 3">
    <name type="scientific">Lophium mytilinum</name>
    <dbReference type="NCBI Taxonomy" id="390894"/>
    <lineage>
        <taxon>Eukaryota</taxon>
        <taxon>Fungi</taxon>
        <taxon>Dikarya</taxon>
        <taxon>Ascomycota</taxon>
        <taxon>Pezizomycotina</taxon>
        <taxon>Dothideomycetes</taxon>
        <taxon>Pleosporomycetidae</taxon>
        <taxon>Mytilinidiales</taxon>
        <taxon>Mytilinidiaceae</taxon>
        <taxon>Lophium</taxon>
    </lineage>
</organism>
<evidence type="ECO:0000256" key="1">
    <source>
        <dbReference type="SAM" id="MobiDB-lite"/>
    </source>
</evidence>
<evidence type="ECO:0008006" key="4">
    <source>
        <dbReference type="Google" id="ProtNLM"/>
    </source>
</evidence>
<feature type="compositionally biased region" description="Pro residues" evidence="1">
    <location>
        <begin position="833"/>
        <end position="850"/>
    </location>
</feature>
<sequence>MPSTLNLCRGPGRTLSIQPCASVEGGCELHRFGRNQPCLEAVMSTGTSSSRPAATASIFFDNLSRSLSTFPRVPFSIVPSLRIPGNVRQTSKKNCNAGPKVPPFLNLPVELLQAISLFLPESSFVSLTLTCTGLAVALGTQPWTSLTKSSRFEDPDDDEEYQNLLILLQRDRPSYRLCKPCGTIHSPRASTVSIPRNVLTKRNEPPSILRHTALYFLEPGLWQESSYPINGNEIKVVPGMKDRIRRPAYWVSRAHIEAAIASRICLATLSCKAKYAIPITLYDNSLDDGSSSSLDTLLEFEYEVTPLRVRRKLLLFKTTFTFRFVTKDPNDPEQRRLDAVGKQHEVSMFNTMVKYVDMRPCVHAPSDLLVDEVLCLLFHQTMGAPHQTCVVCERAIVAERDRNGSGSGSNAATTATVAAPPNAAAPMSTALPVPSSASDGDKSIPTGHDTAGMTKGDQREEAQRRLKQEAWYSGRSCDCIRDYELSLMSEAPQNGESNHRIDNVEVKIWNLFGEQPVMSQCPVCCIKTYVQLVRIKTTATLHGERDYSLYVWGASRYIDTRKDHTEAVRIKTTQTLHHMYKYLYHSSGVPQHSLNLRRVYIQRVQVEITGILHRSLIFSAFFYDPPLGYFKSLSAPAELTSHARDLNPSTFAIFLTATEWIPSRIMVSNSHAGLRTKKQPQQAPTMTDSVPPSLTDGITEVSTAGPPTPPPGRGLPHVPGPDINNWLENVAANTPTPPPRPADVPAEDTQVWPHPPPPPAPRPRVAQLHRPVGMDVFAFAPPPRPEPATLRLEETTMRPGPTTQRSEPTPPRAEPTTPPLESTALRSEATTPRPEPTPQRPEPTTPPAEPTPLRLEPTTPRP</sequence>
<feature type="compositionally biased region" description="Polar residues" evidence="1">
    <location>
        <begin position="679"/>
        <end position="692"/>
    </location>
</feature>